<dbReference type="Proteomes" id="UP000681720">
    <property type="component" value="Unassembled WGS sequence"/>
</dbReference>
<dbReference type="Pfam" id="PF14782">
    <property type="entry name" value="BBS2_GAE"/>
    <property type="match status" value="1"/>
</dbReference>
<accession>A0A8S2NV42</accession>
<dbReference type="GO" id="GO:0043005">
    <property type="term" value="C:neuron projection"/>
    <property type="evidence" value="ECO:0007669"/>
    <property type="project" value="TreeGrafter"/>
</dbReference>
<dbReference type="InterPro" id="IPR029430">
    <property type="entry name" value="BBS2_N"/>
</dbReference>
<evidence type="ECO:0008006" key="8">
    <source>
        <dbReference type="Google" id="ProtNLM"/>
    </source>
</evidence>
<dbReference type="PANTHER" id="PTHR32465:SF0">
    <property type="entry name" value="BARDET-BIEDL SYNDROME 2 PROTEIN"/>
    <property type="match status" value="1"/>
</dbReference>
<feature type="domain" description="BBS2 platform" evidence="3">
    <location>
        <begin position="277"/>
        <end position="368"/>
    </location>
</feature>
<dbReference type="Pfam" id="PF14781">
    <property type="entry name" value="BBS2_N"/>
    <property type="match status" value="1"/>
</dbReference>
<evidence type="ECO:0000313" key="6">
    <source>
        <dbReference type="EMBL" id="CAF4019128.1"/>
    </source>
</evidence>
<evidence type="ECO:0000259" key="1">
    <source>
        <dbReference type="Pfam" id="PF14781"/>
    </source>
</evidence>
<reference evidence="6" key="1">
    <citation type="submission" date="2021-02" db="EMBL/GenBank/DDBJ databases">
        <authorList>
            <person name="Nowell W R."/>
        </authorList>
    </citation>
    <scope>NUCLEOTIDE SEQUENCE</scope>
</reference>
<dbReference type="GO" id="GO:0031514">
    <property type="term" value="C:motile cilium"/>
    <property type="evidence" value="ECO:0007669"/>
    <property type="project" value="TreeGrafter"/>
</dbReference>
<dbReference type="Pfam" id="PF23350">
    <property type="entry name" value="BBS2_pf"/>
    <property type="match status" value="1"/>
</dbReference>
<evidence type="ECO:0000259" key="2">
    <source>
        <dbReference type="Pfam" id="PF14782"/>
    </source>
</evidence>
<evidence type="ECO:0000313" key="7">
    <source>
        <dbReference type="Proteomes" id="UP000681720"/>
    </source>
</evidence>
<dbReference type="GO" id="GO:1905515">
    <property type="term" value="P:non-motile cilium assembly"/>
    <property type="evidence" value="ECO:0007669"/>
    <property type="project" value="InterPro"/>
</dbReference>
<evidence type="ECO:0000259" key="5">
    <source>
        <dbReference type="Pfam" id="PF23353"/>
    </source>
</evidence>
<dbReference type="PANTHER" id="PTHR32465">
    <property type="entry name" value="BARDET-BIEDL SYNDROME 2 PROTEIN"/>
    <property type="match status" value="1"/>
</dbReference>
<sequence>MLVPVFSLQLNTKVFPRTVSVGKFNGKQSCLVGATAGNKVFIHSPRDVNLQAQQLDGNISLLNVNQVVTSLGCGQLDEQLKRDLLVVGTSTNIVAYDMDRNVDLFFKDNPDGAHAITIGQWGELPERLAIVGGNCSIHGYNKKSEDVLWTVTGDNVSSLALLDFNGDGYNEAQTEIHTILTVEKRQNDSPAHIAVRMKTSNNTIIRVVAIFAEGLFKGECLVIHPAVNHVKESIVVPIIPARDAAVDLHIQVFVGFKSSTLFHIFELARPLPMFSMYMMIENAPDQEPKGFVTFYLNERIPRALAWINHNFLLAEEYAPTAPSLYVTFLAIRDNTRLIIKMQNNGQITIQTDDMELAGNVIQSMGKFLNIDDLQTTGDYPHELEILQKVFAEIEEYQIARQRISSDMAEHSNIIRSFLIRAEDARLIGDISFMKRNYIDLLNLNRDLIHGYKIRCTNHEELMKKLRYLNQMVQKAGNLRIGKYKTIAINQCRAAIKANNAQLLIKTIKTGSV</sequence>
<feature type="domain" description="BBS2 C-terminal helix bundle" evidence="4">
    <location>
        <begin position="482"/>
        <end position="508"/>
    </location>
</feature>
<dbReference type="GO" id="GO:0034464">
    <property type="term" value="C:BBSome"/>
    <property type="evidence" value="ECO:0007669"/>
    <property type="project" value="InterPro"/>
</dbReference>
<dbReference type="InterPro" id="IPR055381">
    <property type="entry name" value="BBS2_CtH_dom"/>
</dbReference>
<dbReference type="GO" id="GO:0016020">
    <property type="term" value="C:membrane"/>
    <property type="evidence" value="ECO:0007669"/>
    <property type="project" value="TreeGrafter"/>
</dbReference>
<dbReference type="Pfam" id="PF23351">
    <property type="entry name" value="BBS2_CtH"/>
    <property type="match status" value="1"/>
</dbReference>
<dbReference type="EMBL" id="CAJOBJ010005037">
    <property type="protein sequence ID" value="CAF4019128.1"/>
    <property type="molecule type" value="Genomic_DNA"/>
</dbReference>
<dbReference type="InterPro" id="IPR029333">
    <property type="entry name" value="BBS2_GAE_dom"/>
</dbReference>
<evidence type="ECO:0000259" key="3">
    <source>
        <dbReference type="Pfam" id="PF23350"/>
    </source>
</evidence>
<dbReference type="AlphaFoldDB" id="A0A8S2NV42"/>
<comment type="caution">
    <text evidence="6">The sequence shown here is derived from an EMBL/GenBank/DDBJ whole genome shotgun (WGS) entry which is preliminary data.</text>
</comment>
<dbReference type="InterPro" id="IPR055379">
    <property type="entry name" value="BBS2_pf_dom"/>
</dbReference>
<gene>
    <name evidence="6" type="ORF">GIL414_LOCUS12758</name>
</gene>
<evidence type="ECO:0000259" key="4">
    <source>
        <dbReference type="Pfam" id="PF23351"/>
    </source>
</evidence>
<dbReference type="InterPro" id="IPR055380">
    <property type="entry name" value="BBS2_hp_dom"/>
</dbReference>
<name>A0A8S2NV42_9BILA</name>
<organism evidence="6 7">
    <name type="scientific">Rotaria magnacalcarata</name>
    <dbReference type="NCBI Taxonomy" id="392030"/>
    <lineage>
        <taxon>Eukaryota</taxon>
        <taxon>Metazoa</taxon>
        <taxon>Spiralia</taxon>
        <taxon>Gnathifera</taxon>
        <taxon>Rotifera</taxon>
        <taxon>Eurotatoria</taxon>
        <taxon>Bdelloidea</taxon>
        <taxon>Philodinida</taxon>
        <taxon>Philodinidae</taxon>
        <taxon>Rotaria</taxon>
    </lineage>
</organism>
<proteinExistence type="predicted"/>
<feature type="domain" description="BBS2 hairpin" evidence="5">
    <location>
        <begin position="380"/>
        <end position="477"/>
    </location>
</feature>
<dbReference type="GO" id="GO:0036064">
    <property type="term" value="C:ciliary basal body"/>
    <property type="evidence" value="ECO:0007669"/>
    <property type="project" value="TreeGrafter"/>
</dbReference>
<feature type="domain" description="BBS2 GAE" evidence="2">
    <location>
        <begin position="189"/>
        <end position="274"/>
    </location>
</feature>
<feature type="domain" description="Ciliary BBSome complex subunit 2 N-terminal" evidence="1">
    <location>
        <begin position="21"/>
        <end position="119"/>
    </location>
</feature>
<protein>
    <recommendedName>
        <fullName evidence="8">Bardet-Biedl syndrome 2 protein homolog</fullName>
    </recommendedName>
</protein>
<dbReference type="Pfam" id="PF23353">
    <property type="entry name" value="BBS2_hp"/>
    <property type="match status" value="1"/>
</dbReference>
<dbReference type="InterPro" id="IPR016616">
    <property type="entry name" value="Bardet-Biedl_syndrome_2_prot"/>
</dbReference>